<dbReference type="PANTHER" id="PTHR46523:SF1">
    <property type="entry name" value="DCTP PYROPHOSPHATASE 1"/>
    <property type="match status" value="1"/>
</dbReference>
<name>A0A5E6YD48_PSEFL</name>
<evidence type="ECO:0000313" key="2">
    <source>
        <dbReference type="Proteomes" id="UP000326437"/>
    </source>
</evidence>
<dbReference type="InterPro" id="IPR052555">
    <property type="entry name" value="dCTP_Pyrophosphatase"/>
</dbReference>
<sequence>MSNPITSSDQLAALRLEIDRFSEVRDWGQFHTPKNLSMALSVEASELMELFQWQVGNEDFALLADSKKEAVAHEVADVFIYLMRFCSVTGIDPLKAAEEKVKLNDAKYPAGVVKGKSDKYSEY</sequence>
<dbReference type="InterPro" id="IPR025984">
    <property type="entry name" value="DCTPP"/>
</dbReference>
<organism evidence="1 2">
    <name type="scientific">Pseudomonas fluorescens</name>
    <dbReference type="NCBI Taxonomy" id="294"/>
    <lineage>
        <taxon>Bacteria</taxon>
        <taxon>Pseudomonadati</taxon>
        <taxon>Pseudomonadota</taxon>
        <taxon>Gammaproteobacteria</taxon>
        <taxon>Pseudomonadales</taxon>
        <taxon>Pseudomonadaceae</taxon>
        <taxon>Pseudomonas</taxon>
    </lineage>
</organism>
<dbReference type="AlphaFoldDB" id="A0A5E6YD48"/>
<dbReference type="Proteomes" id="UP000326437">
    <property type="component" value="Unassembled WGS sequence"/>
</dbReference>
<dbReference type="RefSeq" id="WP_095002906.1">
    <property type="nucleotide sequence ID" value="NZ_CABVHO010000002.1"/>
</dbReference>
<dbReference type="GO" id="GO:0006253">
    <property type="term" value="P:dCTP catabolic process"/>
    <property type="evidence" value="ECO:0007669"/>
    <property type="project" value="TreeGrafter"/>
</dbReference>
<dbReference type="Gene3D" id="1.10.287.1080">
    <property type="entry name" value="MazG-like"/>
    <property type="match status" value="1"/>
</dbReference>
<dbReference type="PIRSF" id="PIRSF029826">
    <property type="entry name" value="UCP029826_pph"/>
    <property type="match status" value="1"/>
</dbReference>
<dbReference type="GO" id="GO:0005829">
    <property type="term" value="C:cytosol"/>
    <property type="evidence" value="ECO:0007669"/>
    <property type="project" value="TreeGrafter"/>
</dbReference>
<dbReference type="OrthoDB" id="9791898at2"/>
<reference evidence="1 2" key="1">
    <citation type="submission" date="2019-09" db="EMBL/GenBank/DDBJ databases">
        <authorList>
            <person name="Chandra G."/>
            <person name="Truman W A."/>
        </authorList>
    </citation>
    <scope>NUCLEOTIDE SEQUENCE [LARGE SCALE GENOMIC DNA]</scope>
    <source>
        <strain evidence="1">PS685</strain>
    </source>
</reference>
<evidence type="ECO:0008006" key="3">
    <source>
        <dbReference type="Google" id="ProtNLM"/>
    </source>
</evidence>
<proteinExistence type="predicted"/>
<dbReference type="Pfam" id="PF12643">
    <property type="entry name" value="MazG-like"/>
    <property type="match status" value="1"/>
</dbReference>
<dbReference type="GO" id="GO:0042262">
    <property type="term" value="P:DNA protection"/>
    <property type="evidence" value="ECO:0007669"/>
    <property type="project" value="TreeGrafter"/>
</dbReference>
<accession>A0A5E6YD48</accession>
<dbReference type="EMBL" id="CABVHO010000002">
    <property type="protein sequence ID" value="VVN51035.1"/>
    <property type="molecule type" value="Genomic_DNA"/>
</dbReference>
<dbReference type="PANTHER" id="PTHR46523">
    <property type="entry name" value="DCTP PYROPHOSPHATASE 1"/>
    <property type="match status" value="1"/>
</dbReference>
<evidence type="ECO:0000313" key="1">
    <source>
        <dbReference type="EMBL" id="VVN51035.1"/>
    </source>
</evidence>
<protein>
    <recommendedName>
        <fullName evidence="3">Nucleotide pyrophosphohydrolase</fullName>
    </recommendedName>
</protein>
<dbReference type="CDD" id="cd11537">
    <property type="entry name" value="NTP-PPase_RS21-C6_like"/>
    <property type="match status" value="1"/>
</dbReference>
<gene>
    <name evidence="1" type="ORF">PS685_00511</name>
</gene>
<dbReference type="GO" id="GO:0047840">
    <property type="term" value="F:dCTP diphosphatase activity"/>
    <property type="evidence" value="ECO:0007669"/>
    <property type="project" value="TreeGrafter"/>
</dbReference>
<dbReference type="SUPFAM" id="SSF101386">
    <property type="entry name" value="all-alpha NTP pyrophosphatases"/>
    <property type="match status" value="1"/>
</dbReference>